<dbReference type="GeneTree" id="ENSGT00990000203742"/>
<evidence type="ECO:0000256" key="2">
    <source>
        <dbReference type="ARBA" id="ARBA00023157"/>
    </source>
</evidence>
<dbReference type="AlphaFoldDB" id="A0A3B3BZ43"/>
<dbReference type="GO" id="GO:0005179">
    <property type="term" value="F:hormone activity"/>
    <property type="evidence" value="ECO:0007669"/>
    <property type="project" value="InterPro"/>
</dbReference>
<evidence type="ECO:0000313" key="5">
    <source>
        <dbReference type="Ensembl" id="ENSOMEP00000010946.1"/>
    </source>
</evidence>
<keyword evidence="2" id="KW-1015">Disulfide bond</keyword>
<dbReference type="GO" id="GO:0005615">
    <property type="term" value="C:extracellular space"/>
    <property type="evidence" value="ECO:0007669"/>
    <property type="project" value="TreeGrafter"/>
</dbReference>
<dbReference type="GO" id="GO:0048009">
    <property type="term" value="P:insulin-like growth factor receptor signaling pathway"/>
    <property type="evidence" value="ECO:0007669"/>
    <property type="project" value="TreeGrafter"/>
</dbReference>
<dbReference type="PANTHER" id="PTHR46845:SF3">
    <property type="entry name" value="INSULIN-LIKE GROWTH FACTOR 1"/>
    <property type="match status" value="1"/>
</dbReference>
<accession>A0A3B3BZ43</accession>
<dbReference type="PaxDb" id="30732-ENSOMEP00000010946"/>
<organism evidence="5 6">
    <name type="scientific">Oryzias melastigma</name>
    <name type="common">Marine medaka</name>
    <dbReference type="NCBI Taxonomy" id="30732"/>
    <lineage>
        <taxon>Eukaryota</taxon>
        <taxon>Metazoa</taxon>
        <taxon>Chordata</taxon>
        <taxon>Craniata</taxon>
        <taxon>Vertebrata</taxon>
        <taxon>Euteleostomi</taxon>
        <taxon>Actinopterygii</taxon>
        <taxon>Neopterygii</taxon>
        <taxon>Teleostei</taxon>
        <taxon>Neoteleostei</taxon>
        <taxon>Acanthomorphata</taxon>
        <taxon>Ovalentaria</taxon>
        <taxon>Atherinomorphae</taxon>
        <taxon>Beloniformes</taxon>
        <taxon>Adrianichthyidae</taxon>
        <taxon>Oryziinae</taxon>
        <taxon>Oryzias</taxon>
    </lineage>
</organism>
<feature type="domain" description="Insulin-like" evidence="4">
    <location>
        <begin position="55"/>
        <end position="113"/>
    </location>
</feature>
<dbReference type="InterPro" id="IPR036438">
    <property type="entry name" value="Insulin-like_sf"/>
</dbReference>
<evidence type="ECO:0000256" key="1">
    <source>
        <dbReference type="ARBA" id="ARBA00009034"/>
    </source>
</evidence>
<protein>
    <submittedName>
        <fullName evidence="5">Insulin-like growth factor I</fullName>
    </submittedName>
</protein>
<reference evidence="5" key="1">
    <citation type="submission" date="2025-08" db="UniProtKB">
        <authorList>
            <consortium name="Ensembl"/>
        </authorList>
    </citation>
    <scope>IDENTIFICATION</scope>
</reference>
<name>A0A3B3BZ43_ORYME</name>
<feature type="region of interest" description="Disordered" evidence="3">
    <location>
        <begin position="153"/>
        <end position="181"/>
    </location>
</feature>
<dbReference type="GO" id="GO:0005159">
    <property type="term" value="F:insulin-like growth factor receptor binding"/>
    <property type="evidence" value="ECO:0007669"/>
    <property type="project" value="TreeGrafter"/>
</dbReference>
<dbReference type="GO" id="GO:0008284">
    <property type="term" value="P:positive regulation of cell population proliferation"/>
    <property type="evidence" value="ECO:0007669"/>
    <property type="project" value="TreeGrafter"/>
</dbReference>
<evidence type="ECO:0000313" key="6">
    <source>
        <dbReference type="Proteomes" id="UP000261560"/>
    </source>
</evidence>
<dbReference type="InterPro" id="IPR016179">
    <property type="entry name" value="Insulin-like"/>
</dbReference>
<dbReference type="GO" id="GO:0043066">
    <property type="term" value="P:negative regulation of apoptotic process"/>
    <property type="evidence" value="ECO:0007669"/>
    <property type="project" value="TreeGrafter"/>
</dbReference>
<evidence type="ECO:0000259" key="4">
    <source>
        <dbReference type="SMART" id="SM00078"/>
    </source>
</evidence>
<dbReference type="SMART" id="SM00078">
    <property type="entry name" value="IlGF"/>
    <property type="match status" value="1"/>
</dbReference>
<dbReference type="GO" id="GO:0051897">
    <property type="term" value="P:positive regulation of phosphatidylinositol 3-kinase/protein kinase B signal transduction"/>
    <property type="evidence" value="ECO:0007669"/>
    <property type="project" value="TreeGrafter"/>
</dbReference>
<evidence type="ECO:0000256" key="3">
    <source>
        <dbReference type="SAM" id="MobiDB-lite"/>
    </source>
</evidence>
<comment type="similarity">
    <text evidence="1">Belongs to the insulin family.</text>
</comment>
<dbReference type="STRING" id="30732.ENSOMEP00000010946"/>
<reference evidence="5" key="2">
    <citation type="submission" date="2025-09" db="UniProtKB">
        <authorList>
            <consortium name="Ensembl"/>
        </authorList>
    </citation>
    <scope>IDENTIFICATION</scope>
</reference>
<dbReference type="Pfam" id="PF00049">
    <property type="entry name" value="Insulin"/>
    <property type="match status" value="1"/>
</dbReference>
<sequence length="181" mass="19859">MERGSWCRRGSVYRTCVKVEAQGPDPALRVLGVQVCVFLSSLSLWGPALSVEAARLRCGSELLSDLLFVCGDRGIYIGKGSWSGYGSRPRGRGIVDHCCRPPGCELQDLEMYCAKAKSPVQTTTPTTPTTTASSSTTSHMFQTVFQRKLMKLQGTNSTRRDPPTRKMRLSAQWGVRSAPVQ</sequence>
<dbReference type="SUPFAM" id="SSF56994">
    <property type="entry name" value="Insulin-like"/>
    <property type="match status" value="1"/>
</dbReference>
<dbReference type="PANTHER" id="PTHR46845">
    <property type="entry name" value="INSULIN-LIKE GROWTH FACTOR I"/>
    <property type="match status" value="1"/>
</dbReference>
<dbReference type="GO" id="GO:0008283">
    <property type="term" value="P:cell population proliferation"/>
    <property type="evidence" value="ECO:0007669"/>
    <property type="project" value="TreeGrafter"/>
</dbReference>
<dbReference type="Proteomes" id="UP000261560">
    <property type="component" value="Unplaced"/>
</dbReference>
<keyword evidence="6" id="KW-1185">Reference proteome</keyword>
<proteinExistence type="inferred from homology"/>
<dbReference type="Gene3D" id="1.10.100.10">
    <property type="entry name" value="Insulin-like"/>
    <property type="match status" value="1"/>
</dbReference>
<dbReference type="Ensembl" id="ENSOMET00000017893.1">
    <property type="protein sequence ID" value="ENSOMEP00000010946.1"/>
    <property type="gene ID" value="ENSOMEG00000000306.1"/>
</dbReference>